<dbReference type="Proteomes" id="UP000095658">
    <property type="component" value="Unassembled WGS sequence"/>
</dbReference>
<proteinExistence type="predicted"/>
<gene>
    <name evidence="1" type="ORF">BA724_01295</name>
</gene>
<sequence>MPFYPPAPGSYSAYHGFYPPNGLPYPPYVQPYPPNEGSFFPQQGFQPFMPYRQSGLRQESPYFAQGYPPQQYGGEHPQPNMWRNINNLIANVHEISNGINTLRQMGSMFSNLR</sequence>
<protein>
    <submittedName>
        <fullName evidence="1">Uncharacterized protein</fullName>
    </submittedName>
</protein>
<evidence type="ECO:0000313" key="2">
    <source>
        <dbReference type="Proteomes" id="UP000095658"/>
    </source>
</evidence>
<evidence type="ECO:0000313" key="1">
    <source>
        <dbReference type="EMBL" id="OES46724.1"/>
    </source>
</evidence>
<name>A0A1E7DUI8_9BACI</name>
<dbReference type="RefSeq" id="WP_141719838.1">
    <property type="nucleotide sequence ID" value="NZ_MAMP01000001.1"/>
</dbReference>
<reference evidence="1 2" key="1">
    <citation type="submission" date="2016-06" db="EMBL/GenBank/DDBJ databases">
        <title>Domibacillus iocasae genome sequencing.</title>
        <authorList>
            <person name="Verma A."/>
            <person name="Pal Y."/>
            <person name="Ojha A.K."/>
            <person name="Krishnamurthi S."/>
        </authorList>
    </citation>
    <scope>NUCLEOTIDE SEQUENCE [LARGE SCALE GENOMIC DNA]</scope>
    <source>
        <strain evidence="1 2">DSM 29979</strain>
    </source>
</reference>
<keyword evidence="2" id="KW-1185">Reference proteome</keyword>
<dbReference type="EMBL" id="MAMP01000001">
    <property type="protein sequence ID" value="OES46724.1"/>
    <property type="molecule type" value="Genomic_DNA"/>
</dbReference>
<dbReference type="OrthoDB" id="2737123at2"/>
<comment type="caution">
    <text evidence="1">The sequence shown here is derived from an EMBL/GenBank/DDBJ whole genome shotgun (WGS) entry which is preliminary data.</text>
</comment>
<organism evidence="1 2">
    <name type="scientific">Domibacillus iocasae</name>
    <dbReference type="NCBI Taxonomy" id="1714016"/>
    <lineage>
        <taxon>Bacteria</taxon>
        <taxon>Bacillati</taxon>
        <taxon>Bacillota</taxon>
        <taxon>Bacilli</taxon>
        <taxon>Bacillales</taxon>
        <taxon>Bacillaceae</taxon>
        <taxon>Domibacillus</taxon>
    </lineage>
</organism>
<accession>A0A1E7DUI8</accession>
<dbReference type="AlphaFoldDB" id="A0A1E7DUI8"/>